<evidence type="ECO:0000313" key="2">
    <source>
        <dbReference type="Proteomes" id="UP000054047"/>
    </source>
</evidence>
<dbReference type="AlphaFoldDB" id="A0A0C2FT02"/>
<protein>
    <submittedName>
        <fullName evidence="1">Uncharacterized protein</fullName>
    </submittedName>
</protein>
<proteinExistence type="predicted"/>
<feature type="non-terminal residue" evidence="1">
    <location>
        <position position="88"/>
    </location>
</feature>
<gene>
    <name evidence="1" type="ORF">ANCDUO_20105</name>
</gene>
<keyword evidence="2" id="KW-1185">Reference proteome</keyword>
<feature type="non-terminal residue" evidence="1">
    <location>
        <position position="1"/>
    </location>
</feature>
<dbReference type="EMBL" id="KN751813">
    <property type="protein sequence ID" value="KIH49819.1"/>
    <property type="molecule type" value="Genomic_DNA"/>
</dbReference>
<evidence type="ECO:0000313" key="1">
    <source>
        <dbReference type="EMBL" id="KIH49819.1"/>
    </source>
</evidence>
<dbReference type="Proteomes" id="UP000054047">
    <property type="component" value="Unassembled WGS sequence"/>
</dbReference>
<organism evidence="1 2">
    <name type="scientific">Ancylostoma duodenale</name>
    <dbReference type="NCBI Taxonomy" id="51022"/>
    <lineage>
        <taxon>Eukaryota</taxon>
        <taxon>Metazoa</taxon>
        <taxon>Ecdysozoa</taxon>
        <taxon>Nematoda</taxon>
        <taxon>Chromadorea</taxon>
        <taxon>Rhabditida</taxon>
        <taxon>Rhabditina</taxon>
        <taxon>Rhabditomorpha</taxon>
        <taxon>Strongyloidea</taxon>
        <taxon>Ancylostomatidae</taxon>
        <taxon>Ancylostomatinae</taxon>
        <taxon>Ancylostoma</taxon>
    </lineage>
</organism>
<accession>A0A0C2FT02</accession>
<name>A0A0C2FT02_9BILA</name>
<reference evidence="1 2" key="1">
    <citation type="submission" date="2013-12" db="EMBL/GenBank/DDBJ databases">
        <title>Draft genome of the parsitic nematode Ancylostoma duodenale.</title>
        <authorList>
            <person name="Mitreva M."/>
        </authorList>
    </citation>
    <scope>NUCLEOTIDE SEQUENCE [LARGE SCALE GENOMIC DNA]</scope>
    <source>
        <strain evidence="1 2">Zhejiang</strain>
    </source>
</reference>
<sequence length="88" mass="9339">YRHLLRVDAAGGHMAHRHTSVLPATRARRIRGLGDGAGAAEWEARSGKNRVRRLGAEAGGEASGLDDRGSQAIHTHRQLLSVASVPGK</sequence>